<gene>
    <name evidence="2" type="ORF">Lysil_1085</name>
</gene>
<proteinExistence type="predicted"/>
<keyword evidence="1" id="KW-0812">Transmembrane</keyword>
<feature type="transmembrane region" description="Helical" evidence="1">
    <location>
        <begin position="136"/>
        <end position="155"/>
    </location>
</feature>
<dbReference type="Proteomes" id="UP000236220">
    <property type="component" value="Unassembled WGS sequence"/>
</dbReference>
<dbReference type="Pfam" id="PF07301">
    <property type="entry name" value="DUF1453"/>
    <property type="match status" value="1"/>
</dbReference>
<dbReference type="InterPro" id="IPR058247">
    <property type="entry name" value="DUF1453"/>
</dbReference>
<keyword evidence="1" id="KW-0472">Membrane</keyword>
<reference evidence="2 3" key="1">
    <citation type="submission" date="2017-08" db="EMBL/GenBank/DDBJ databases">
        <title>Lysobacter sylvestris genome.</title>
        <authorList>
            <person name="Zhang D.-C."/>
            <person name="Albuquerque L."/>
            <person name="Franca L."/>
            <person name="Froufe H.J.C."/>
            <person name="Barroso C."/>
            <person name="Egas C."/>
            <person name="Da Costa M."/>
            <person name="Margesin R."/>
        </authorList>
    </citation>
    <scope>NUCLEOTIDE SEQUENCE [LARGE SCALE GENOMIC DNA]</scope>
    <source>
        <strain evidence="2 3">AM20-91</strain>
    </source>
</reference>
<keyword evidence="1" id="KW-1133">Transmembrane helix</keyword>
<feature type="transmembrane region" description="Helical" evidence="1">
    <location>
        <begin position="43"/>
        <end position="61"/>
    </location>
</feature>
<accession>A0A2K1Q326</accession>
<feature type="transmembrane region" description="Helical" evidence="1">
    <location>
        <begin position="6"/>
        <end position="22"/>
    </location>
</feature>
<sequence>MTFTPNQLLPYAMPVFIAWMFFRRVRRNFGPQAWTPKRTYIRLALISLVAVMLTFAAVFVPHAAAPMAGGLAAGVLLGWIGLRHTHAEWRAGVRTYIPNPWVGGFLTLALAGRLVWRFTQGGGMTGAQQQPSVLTMAIAAALIAYTLVYSIGLILRMRELGEHPPQV</sequence>
<evidence type="ECO:0000313" key="2">
    <source>
        <dbReference type="EMBL" id="PNS09456.1"/>
    </source>
</evidence>
<evidence type="ECO:0000313" key="3">
    <source>
        <dbReference type="Proteomes" id="UP000236220"/>
    </source>
</evidence>
<feature type="transmembrane region" description="Helical" evidence="1">
    <location>
        <begin position="96"/>
        <end position="116"/>
    </location>
</feature>
<dbReference type="AlphaFoldDB" id="A0A2K1Q326"/>
<comment type="caution">
    <text evidence="2">The sequence shown here is derived from an EMBL/GenBank/DDBJ whole genome shotgun (WGS) entry which is preliminary data.</text>
</comment>
<keyword evidence="3" id="KW-1185">Reference proteome</keyword>
<feature type="transmembrane region" description="Helical" evidence="1">
    <location>
        <begin position="67"/>
        <end position="84"/>
    </location>
</feature>
<dbReference type="EMBL" id="NPZB01000001">
    <property type="protein sequence ID" value="PNS09456.1"/>
    <property type="molecule type" value="Genomic_DNA"/>
</dbReference>
<evidence type="ECO:0000256" key="1">
    <source>
        <dbReference type="SAM" id="Phobius"/>
    </source>
</evidence>
<protein>
    <recommendedName>
        <fullName evidence="4">DUF1453 domain-containing protein</fullName>
    </recommendedName>
</protein>
<organism evidence="2 3">
    <name type="scientific">Solilutibacter silvestris</name>
    <dbReference type="NCBI Taxonomy" id="1645665"/>
    <lineage>
        <taxon>Bacteria</taxon>
        <taxon>Pseudomonadati</taxon>
        <taxon>Pseudomonadota</taxon>
        <taxon>Gammaproteobacteria</taxon>
        <taxon>Lysobacterales</taxon>
        <taxon>Lysobacteraceae</taxon>
        <taxon>Solilutibacter</taxon>
    </lineage>
</organism>
<evidence type="ECO:0008006" key="4">
    <source>
        <dbReference type="Google" id="ProtNLM"/>
    </source>
</evidence>
<name>A0A2K1Q326_9GAMM</name>